<dbReference type="AlphaFoldDB" id="A0A942DXD8"/>
<reference evidence="2" key="1">
    <citation type="submission" date="2021-04" db="EMBL/GenBank/DDBJ databases">
        <title>Pseudaminobacter soli sp. nov., isolated from paddy soil contaminated by heavy metals.</title>
        <authorList>
            <person name="Zhang K."/>
        </authorList>
    </citation>
    <scope>NUCLEOTIDE SEQUENCE</scope>
    <source>
        <strain evidence="2">19-2017</strain>
    </source>
</reference>
<proteinExistence type="predicted"/>
<evidence type="ECO:0000256" key="1">
    <source>
        <dbReference type="SAM" id="SignalP"/>
    </source>
</evidence>
<feature type="chain" id="PRO_5037784795" evidence="1">
    <location>
        <begin position="24"/>
        <end position="165"/>
    </location>
</feature>
<organism evidence="2 3">
    <name type="scientific">Pseudaminobacter soli</name>
    <name type="common">ex Zhang et al. 2022</name>
    <dbReference type="NCBI Taxonomy" id="2831468"/>
    <lineage>
        <taxon>Bacteria</taxon>
        <taxon>Pseudomonadati</taxon>
        <taxon>Pseudomonadota</taxon>
        <taxon>Alphaproteobacteria</taxon>
        <taxon>Hyphomicrobiales</taxon>
        <taxon>Phyllobacteriaceae</taxon>
        <taxon>Pseudaminobacter</taxon>
    </lineage>
</organism>
<feature type="signal peptide" evidence="1">
    <location>
        <begin position="1"/>
        <end position="23"/>
    </location>
</feature>
<name>A0A942DXD8_9HYPH</name>
<dbReference type="RefSeq" id="WP_188254766.1">
    <property type="nucleotide sequence ID" value="NZ_JABVCF010000005.1"/>
</dbReference>
<sequence>MKRNLLIAASVAAMAAFTAPSFAESPAQSKDQDSTGQTQINPAAQQLNAESDTGTDMTTTASINSVDTLVPVMATGTTVAGQVQTIKQVSNVKVVRVNDWASANKQAWDAAMSQNMRPVNDLRAALTANTVVSARLAEQQVMPSNVVASQIQPDGSMVVYVYDGA</sequence>
<evidence type="ECO:0000313" key="2">
    <source>
        <dbReference type="EMBL" id="MBS3649201.1"/>
    </source>
</evidence>
<gene>
    <name evidence="2" type="ORF">KEU06_11335</name>
</gene>
<evidence type="ECO:0000313" key="3">
    <source>
        <dbReference type="Proteomes" id="UP000680348"/>
    </source>
</evidence>
<dbReference type="EMBL" id="JAGWCR010000005">
    <property type="protein sequence ID" value="MBS3649201.1"/>
    <property type="molecule type" value="Genomic_DNA"/>
</dbReference>
<dbReference type="Proteomes" id="UP000680348">
    <property type="component" value="Unassembled WGS sequence"/>
</dbReference>
<protein>
    <submittedName>
        <fullName evidence="2">Uncharacterized protein</fullName>
    </submittedName>
</protein>
<keyword evidence="3" id="KW-1185">Reference proteome</keyword>
<comment type="caution">
    <text evidence="2">The sequence shown here is derived from an EMBL/GenBank/DDBJ whole genome shotgun (WGS) entry which is preliminary data.</text>
</comment>
<keyword evidence="1" id="KW-0732">Signal</keyword>
<accession>A0A942DXD8</accession>